<comment type="caution">
    <text evidence="3">The sequence shown here is derived from an EMBL/GenBank/DDBJ whole genome shotgun (WGS) entry which is preliminary data.</text>
</comment>
<dbReference type="AlphaFoldDB" id="A0A2M8VYV3"/>
<dbReference type="Gene3D" id="3.40.50.2000">
    <property type="entry name" value="Glycogen Phosphorylase B"/>
    <property type="match status" value="2"/>
</dbReference>
<reference evidence="3 4" key="1">
    <citation type="submission" date="2017-11" db="EMBL/GenBank/DDBJ databases">
        <title>Genomic Encyclopedia of Type Strains, Phase III (KMG-III): the genomes of soil and plant-associated and newly described type strains.</title>
        <authorList>
            <person name="Whitman W."/>
        </authorList>
    </citation>
    <scope>NUCLEOTIDE SEQUENCE [LARGE SCALE GENOMIC DNA]</scope>
    <source>
        <strain evidence="3 4">UB-Domo-W1</strain>
    </source>
</reference>
<proteinExistence type="predicted"/>
<dbReference type="Pfam" id="PF01075">
    <property type="entry name" value="Glyco_transf_9"/>
    <property type="match status" value="1"/>
</dbReference>
<evidence type="ECO:0000256" key="1">
    <source>
        <dbReference type="ARBA" id="ARBA00022676"/>
    </source>
</evidence>
<dbReference type="InterPro" id="IPR051199">
    <property type="entry name" value="LPS_LOS_Heptosyltrfase"/>
</dbReference>
<accession>A0A2M8VYV3</accession>
<dbReference type="PANTHER" id="PTHR30160">
    <property type="entry name" value="TETRAACYLDISACCHARIDE 4'-KINASE-RELATED"/>
    <property type="match status" value="1"/>
</dbReference>
<dbReference type="SUPFAM" id="SSF53756">
    <property type="entry name" value="UDP-Glycosyltransferase/glycogen phosphorylase"/>
    <property type="match status" value="1"/>
</dbReference>
<evidence type="ECO:0000313" key="3">
    <source>
        <dbReference type="EMBL" id="PJI83024.1"/>
    </source>
</evidence>
<dbReference type="InterPro" id="IPR002201">
    <property type="entry name" value="Glyco_trans_9"/>
</dbReference>
<name>A0A2M8VYV3_9BURK</name>
<evidence type="ECO:0000313" key="4">
    <source>
        <dbReference type="Proteomes" id="UP000229366"/>
    </source>
</evidence>
<dbReference type="RefSeq" id="WP_100378767.1">
    <property type="nucleotide sequence ID" value="NZ_CBCSBW010000001.1"/>
</dbReference>
<keyword evidence="4" id="KW-1185">Reference proteome</keyword>
<sequence length="422" mass="46620">MSISVNTMRAIDHWVGVPLCAAVSPIIALIDGIKNMVTDSSGPPKKLLFIELSEMGSAILVDPAMRNAQARGAELFFLIFKSNRASLTLLNTVKPENIFTIDSSSLGGLIKDTLRFLVVARKHRIDTVIDLELFSRFTALLTGLCGARRRVGYHIFHGEGLWRGFMLTRKVHYNPHIHITKNFLSLIHAAFATEIEVPFSKIHIADSEVRLAQAVIEPAVLQKVRERIEKLSLEAGLTFTQGKQRIILVNPNASDLLVQRRWAQQRFSELIIELSQRYPSDLILITGSPAEFDYVEKVRCVANVNNALNFAGQVSFAELPPLYTLSDVMVTNDSGPGHFSAVTSLRTVVLFGPETPALYGSVGKSIAITANLACSPCVSAANHRKTPCHDNRCMQAITVTQVLEKMMHQLNEADQEKARAVP</sequence>
<evidence type="ECO:0000256" key="2">
    <source>
        <dbReference type="ARBA" id="ARBA00022679"/>
    </source>
</evidence>
<dbReference type="OrthoDB" id="9781892at2"/>
<keyword evidence="1" id="KW-0328">Glycosyltransferase</keyword>
<dbReference type="GO" id="GO:0005829">
    <property type="term" value="C:cytosol"/>
    <property type="evidence" value="ECO:0007669"/>
    <property type="project" value="TreeGrafter"/>
</dbReference>
<dbReference type="GO" id="GO:0008713">
    <property type="term" value="F:ADP-heptose-lipopolysaccharide heptosyltransferase activity"/>
    <property type="evidence" value="ECO:0007669"/>
    <property type="project" value="TreeGrafter"/>
</dbReference>
<dbReference type="GO" id="GO:0009244">
    <property type="term" value="P:lipopolysaccharide core region biosynthetic process"/>
    <property type="evidence" value="ECO:0007669"/>
    <property type="project" value="TreeGrafter"/>
</dbReference>
<organism evidence="3 4">
    <name type="scientific">Polynucleobacter brandtiae</name>
    <dbReference type="NCBI Taxonomy" id="1938816"/>
    <lineage>
        <taxon>Bacteria</taxon>
        <taxon>Pseudomonadati</taxon>
        <taxon>Pseudomonadota</taxon>
        <taxon>Betaproteobacteria</taxon>
        <taxon>Burkholderiales</taxon>
        <taxon>Burkholderiaceae</taxon>
        <taxon>Polynucleobacter</taxon>
    </lineage>
</organism>
<dbReference type="PANTHER" id="PTHR30160:SF1">
    <property type="entry name" value="LIPOPOLYSACCHARIDE 1,2-N-ACETYLGLUCOSAMINETRANSFERASE-RELATED"/>
    <property type="match status" value="1"/>
</dbReference>
<dbReference type="CDD" id="cd03789">
    <property type="entry name" value="GT9_LPS_heptosyltransferase"/>
    <property type="match status" value="1"/>
</dbReference>
<gene>
    <name evidence="3" type="ORF">B0G85_0414</name>
</gene>
<keyword evidence="2 3" id="KW-0808">Transferase</keyword>
<protein>
    <submittedName>
        <fullName evidence="3">ADP-heptose:LPS heptosyltransferase</fullName>
    </submittedName>
</protein>
<dbReference type="EMBL" id="PGTX01000001">
    <property type="protein sequence ID" value="PJI83024.1"/>
    <property type="molecule type" value="Genomic_DNA"/>
</dbReference>
<dbReference type="Proteomes" id="UP000229366">
    <property type="component" value="Unassembled WGS sequence"/>
</dbReference>